<dbReference type="AlphaFoldDB" id="A0A0G1XZU5"/>
<evidence type="ECO:0000313" key="2">
    <source>
        <dbReference type="Proteomes" id="UP000033865"/>
    </source>
</evidence>
<comment type="caution">
    <text evidence="1">The sequence shown here is derived from an EMBL/GenBank/DDBJ whole genome shotgun (WGS) entry which is preliminary data.</text>
</comment>
<dbReference type="EMBL" id="LCRN01000025">
    <property type="protein sequence ID" value="KKW36425.1"/>
    <property type="molecule type" value="Genomic_DNA"/>
</dbReference>
<organism evidence="1 2">
    <name type="scientific">Candidatus Uhrbacteria bacterium GW2011_GWC2_53_7</name>
    <dbReference type="NCBI Taxonomy" id="1618986"/>
    <lineage>
        <taxon>Bacteria</taxon>
        <taxon>Candidatus Uhriibacteriota</taxon>
    </lineage>
</organism>
<sequence length="35" mass="3839">FAWFVLFLALVIFITPGLLGMSATLGFDLMDAIFS</sequence>
<proteinExistence type="predicted"/>
<protein>
    <submittedName>
        <fullName evidence="1">Uncharacterized protein</fullName>
    </submittedName>
</protein>
<name>A0A0G1XZU5_9BACT</name>
<evidence type="ECO:0000313" key="1">
    <source>
        <dbReference type="EMBL" id="KKW36425.1"/>
    </source>
</evidence>
<feature type="non-terminal residue" evidence="1">
    <location>
        <position position="1"/>
    </location>
</feature>
<reference evidence="1 2" key="1">
    <citation type="journal article" date="2015" name="Nature">
        <title>rRNA introns, odd ribosomes, and small enigmatic genomes across a large radiation of phyla.</title>
        <authorList>
            <person name="Brown C.T."/>
            <person name="Hug L.A."/>
            <person name="Thomas B.C."/>
            <person name="Sharon I."/>
            <person name="Castelle C.J."/>
            <person name="Singh A."/>
            <person name="Wilkins M.J."/>
            <person name="Williams K.H."/>
            <person name="Banfield J.F."/>
        </authorList>
    </citation>
    <scope>NUCLEOTIDE SEQUENCE [LARGE SCALE GENOMIC DNA]</scope>
</reference>
<accession>A0A0G1XZU5</accession>
<gene>
    <name evidence="1" type="ORF">UY82_C0025G0001</name>
</gene>
<dbReference type="Proteomes" id="UP000033865">
    <property type="component" value="Unassembled WGS sequence"/>
</dbReference>